<gene>
    <name evidence="1" type="ORF">UFOVP302_46</name>
    <name evidence="2" type="ORF">UFOVP579_46</name>
</gene>
<name>A0A6J5LX67_9CAUD</name>
<evidence type="ECO:0000313" key="1">
    <source>
        <dbReference type="EMBL" id="CAB4136279.1"/>
    </source>
</evidence>
<organism evidence="1">
    <name type="scientific">uncultured Caudovirales phage</name>
    <dbReference type="NCBI Taxonomy" id="2100421"/>
    <lineage>
        <taxon>Viruses</taxon>
        <taxon>Duplodnaviria</taxon>
        <taxon>Heunggongvirae</taxon>
        <taxon>Uroviricota</taxon>
        <taxon>Caudoviricetes</taxon>
        <taxon>Peduoviridae</taxon>
        <taxon>Maltschvirus</taxon>
        <taxon>Maltschvirus maltsch</taxon>
    </lineage>
</organism>
<proteinExistence type="predicted"/>
<evidence type="ECO:0000313" key="2">
    <source>
        <dbReference type="EMBL" id="CAB4168747.1"/>
    </source>
</evidence>
<protein>
    <submittedName>
        <fullName evidence="1">Uncharacterized protein</fullName>
    </submittedName>
</protein>
<dbReference type="EMBL" id="LR796316">
    <property type="protein sequence ID" value="CAB4136279.1"/>
    <property type="molecule type" value="Genomic_DNA"/>
</dbReference>
<sequence length="108" mass="12597">MTQTKQTSRLSFTAHNGKITNIDYIAYGWYEVTVSLDGTEIEHFNDELQTETHTPANKEVKYQTARGWLIEMIKDADSEIKELGTQRLINRAFIEAEIETTKNFKYIY</sequence>
<dbReference type="EMBL" id="LR796829">
    <property type="protein sequence ID" value="CAB4168747.1"/>
    <property type="molecule type" value="Genomic_DNA"/>
</dbReference>
<accession>A0A6J5LX67</accession>
<reference evidence="1" key="1">
    <citation type="submission" date="2020-04" db="EMBL/GenBank/DDBJ databases">
        <authorList>
            <person name="Chiriac C."/>
            <person name="Salcher M."/>
            <person name="Ghai R."/>
            <person name="Kavagutti S V."/>
        </authorList>
    </citation>
    <scope>NUCLEOTIDE SEQUENCE</scope>
</reference>